<evidence type="ECO:0000313" key="2">
    <source>
        <dbReference type="Proteomes" id="UP001283361"/>
    </source>
</evidence>
<protein>
    <submittedName>
        <fullName evidence="1">Uncharacterized protein</fullName>
    </submittedName>
</protein>
<dbReference type="AlphaFoldDB" id="A0AAE0XT13"/>
<proteinExistence type="predicted"/>
<gene>
    <name evidence="1" type="ORF">RRG08_028782</name>
</gene>
<dbReference type="EMBL" id="JAWDGP010007653">
    <property type="protein sequence ID" value="KAK3709746.1"/>
    <property type="molecule type" value="Genomic_DNA"/>
</dbReference>
<dbReference type="Proteomes" id="UP001283361">
    <property type="component" value="Unassembled WGS sequence"/>
</dbReference>
<name>A0AAE0XT13_9GAST</name>
<comment type="caution">
    <text evidence="1">The sequence shown here is derived from an EMBL/GenBank/DDBJ whole genome shotgun (WGS) entry which is preliminary data.</text>
</comment>
<sequence>MYTARRLIQSNKPLCVDFLAPQDSDADYCSSFCGRGIGTLPSASEGEEKLVYNLALGRCNNFYTILCQESLAQSFISSFHAHYGGACNASTEISSEREWWHAKLSPVVARQALSGGSTPGSLQSWHAKLSPVVARQALSSGGTPSSLQWWHAKLSHVVARQALSSGGTPSSLMW</sequence>
<accession>A0AAE0XT13</accession>
<keyword evidence="2" id="KW-1185">Reference proteome</keyword>
<organism evidence="1 2">
    <name type="scientific">Elysia crispata</name>
    <name type="common">lettuce slug</name>
    <dbReference type="NCBI Taxonomy" id="231223"/>
    <lineage>
        <taxon>Eukaryota</taxon>
        <taxon>Metazoa</taxon>
        <taxon>Spiralia</taxon>
        <taxon>Lophotrochozoa</taxon>
        <taxon>Mollusca</taxon>
        <taxon>Gastropoda</taxon>
        <taxon>Heterobranchia</taxon>
        <taxon>Euthyneura</taxon>
        <taxon>Panpulmonata</taxon>
        <taxon>Sacoglossa</taxon>
        <taxon>Placobranchoidea</taxon>
        <taxon>Plakobranchidae</taxon>
        <taxon>Elysia</taxon>
    </lineage>
</organism>
<evidence type="ECO:0000313" key="1">
    <source>
        <dbReference type="EMBL" id="KAK3709746.1"/>
    </source>
</evidence>
<reference evidence="1" key="1">
    <citation type="journal article" date="2023" name="G3 (Bethesda)">
        <title>A reference genome for the long-term kleptoplast-retaining sea slug Elysia crispata morphotype clarki.</title>
        <authorList>
            <person name="Eastman K.E."/>
            <person name="Pendleton A.L."/>
            <person name="Shaikh M.A."/>
            <person name="Suttiyut T."/>
            <person name="Ogas R."/>
            <person name="Tomko P."/>
            <person name="Gavelis G."/>
            <person name="Widhalm J.R."/>
            <person name="Wisecaver J.H."/>
        </authorList>
    </citation>
    <scope>NUCLEOTIDE SEQUENCE</scope>
    <source>
        <strain evidence="1">ECLA1</strain>
    </source>
</reference>